<evidence type="ECO:0000313" key="1">
    <source>
        <dbReference type="EMBL" id="KAK3710719.1"/>
    </source>
</evidence>
<reference evidence="1" key="1">
    <citation type="submission" date="2023-07" db="EMBL/GenBank/DDBJ databases">
        <title>Black Yeasts Isolated from many extreme environments.</title>
        <authorList>
            <person name="Coleine C."/>
            <person name="Stajich J.E."/>
            <person name="Selbmann L."/>
        </authorList>
    </citation>
    <scope>NUCLEOTIDE SEQUENCE</scope>
    <source>
        <strain evidence="1">CCFEE 5714</strain>
    </source>
</reference>
<organism evidence="1 2">
    <name type="scientific">Vermiconidia calcicola</name>
    <dbReference type="NCBI Taxonomy" id="1690605"/>
    <lineage>
        <taxon>Eukaryota</taxon>
        <taxon>Fungi</taxon>
        <taxon>Dikarya</taxon>
        <taxon>Ascomycota</taxon>
        <taxon>Pezizomycotina</taxon>
        <taxon>Dothideomycetes</taxon>
        <taxon>Dothideomycetidae</taxon>
        <taxon>Mycosphaerellales</taxon>
        <taxon>Extremaceae</taxon>
        <taxon>Vermiconidia</taxon>
    </lineage>
</organism>
<protein>
    <submittedName>
        <fullName evidence="1">Protein-lysine N-methyltransferase rrg1</fullName>
    </submittedName>
</protein>
<gene>
    <name evidence="1" type="primary">rrg1_2</name>
    <name evidence="1" type="ORF">LTR37_010138</name>
</gene>
<comment type="caution">
    <text evidence="1">The sequence shown here is derived from an EMBL/GenBank/DDBJ whole genome shotgun (WGS) entry which is preliminary data.</text>
</comment>
<sequence length="354" mass="39104">MAQRPSSEGHPESLECQVQEQEPLDVLDLPQLYQKPSVQTIVSVLDDLSVAPLSWDATANDTPQRRKISSEGIPAYLTKIISSPLAWIEDDEEKEQVWELASQRLSERSGRSGMGDITRTFTIPVAPTASSEQSDATFPPECIEIILHEPAMQADNLGLKTWAASYLLAKRLPTLRPRLPQAAILELGSGTGLVGLAAAARFETHVILTDLPEIVPNLERNLQANTAVIERYGGSAETAVLDWSQPSDFSVTSIPNTFPLILAADPIYSPSHPRLLVQAIEYHLSKDSKEAKVVIELPLRDAYVAERLDLREWMAALGLELLDEGEEVGYDDWTSGDELTEVRCWWGVWGWAAV</sequence>
<keyword evidence="2" id="KW-1185">Reference proteome</keyword>
<name>A0ACC3N5T3_9PEZI</name>
<accession>A0ACC3N5T3</accession>
<dbReference type="Proteomes" id="UP001281147">
    <property type="component" value="Unassembled WGS sequence"/>
</dbReference>
<dbReference type="EMBL" id="JAUTXU010000082">
    <property type="protein sequence ID" value="KAK3710719.1"/>
    <property type="molecule type" value="Genomic_DNA"/>
</dbReference>
<proteinExistence type="predicted"/>
<evidence type="ECO:0000313" key="2">
    <source>
        <dbReference type="Proteomes" id="UP001281147"/>
    </source>
</evidence>